<proteinExistence type="predicted"/>
<name>A0ABV4BFN1_9GAMM</name>
<protein>
    <submittedName>
        <fullName evidence="1">Uncharacterized protein</fullName>
    </submittedName>
</protein>
<accession>A0ABV4BFN1</accession>
<dbReference type="EMBL" id="JBDKXB010000002">
    <property type="protein sequence ID" value="MEY6431170.1"/>
    <property type="molecule type" value="Genomic_DNA"/>
</dbReference>
<dbReference type="RefSeq" id="WP_369665555.1">
    <property type="nucleotide sequence ID" value="NZ_JBDKXB010000002.1"/>
</dbReference>
<sequence>MRSLVADLRRGVNLVIGLPRWGPEGLAQAVAHQLRDDDLLSWRPLSVEGLLQEEPLRLLARRYAPDVPERRLCDPSDLVDSQAFSGGLIWVTGLEDSAWAAWKALLEGYASAVRRRAAEDRGLLCLVVSGMSRSAFPKEDVALSVRLWQDAVTELDMLAWLHYLMGRGGRNGNAMRRRLQLRHALELVAFDSRLAWDASSKDLEVLAVPAAWLAGVAAARGWTSNTDVCWEEGTCDTMEGRLIQHPALVAMADRAEANLGRLLWRAQVGVLFPFLEEARSQYLTTYQNLLRVPHDTGHGSVILERWELEIGHIHHQLRRRIEERELHRLRLLRDVRNALAHHEPLAPDLLQDLVGLG</sequence>
<evidence type="ECO:0000313" key="1">
    <source>
        <dbReference type="EMBL" id="MEY6431170.1"/>
    </source>
</evidence>
<gene>
    <name evidence="1" type="ORF">ABC977_01975</name>
</gene>
<organism evidence="1 2">
    <name type="scientific">Thioalkalicoccus limnaeus</name>
    <dbReference type="NCBI Taxonomy" id="120681"/>
    <lineage>
        <taxon>Bacteria</taxon>
        <taxon>Pseudomonadati</taxon>
        <taxon>Pseudomonadota</taxon>
        <taxon>Gammaproteobacteria</taxon>
        <taxon>Chromatiales</taxon>
        <taxon>Chromatiaceae</taxon>
        <taxon>Thioalkalicoccus</taxon>
    </lineage>
</organism>
<evidence type="ECO:0000313" key="2">
    <source>
        <dbReference type="Proteomes" id="UP001564408"/>
    </source>
</evidence>
<comment type="caution">
    <text evidence="1">The sequence shown here is derived from an EMBL/GenBank/DDBJ whole genome shotgun (WGS) entry which is preliminary data.</text>
</comment>
<dbReference type="Proteomes" id="UP001564408">
    <property type="component" value="Unassembled WGS sequence"/>
</dbReference>
<keyword evidence="2" id="KW-1185">Reference proteome</keyword>
<reference evidence="1 2" key="1">
    <citation type="submission" date="2024-05" db="EMBL/GenBank/DDBJ databases">
        <title>Genome Sequence and Characterization of the New Strain Purple Sulfur Bacterium of Genus Thioalkalicoccus.</title>
        <authorList>
            <person name="Bryantseva I.A."/>
            <person name="Kyndt J.A."/>
            <person name="Imhoff J.F."/>
        </authorList>
    </citation>
    <scope>NUCLEOTIDE SEQUENCE [LARGE SCALE GENOMIC DNA]</scope>
    <source>
        <strain evidence="1 2">Um2</strain>
    </source>
</reference>